<dbReference type="AlphaFoldDB" id="W7XJ46"/>
<name>W7XJ46_TETTS</name>
<protein>
    <submittedName>
        <fullName evidence="1">Uncharacterized protein</fullName>
    </submittedName>
</protein>
<sequence>MCKAKVVNQLVYQFKSKLKKLNKIIYLIKLSHIQNIKNIVISESWNSTQFFFFILLKYKNETIKFSILLKLNLKQRSLEKDKYKFNVYDLSIYLQFVRIIQEVVQEIKKNFSHRSMRSKENENLLQFIFIYKGNRIQYIQIKQQGKRITIKQTNKQKTINKQIIQLINQLYVYMHAVLSQQIEGINKLVNEQQINNTELKHYEYFIKSQSRFTILTISNQISLNANKKSQGRIINIQIEKEVNQIKKRRRQRNKKKQKINITNKYQKLPF</sequence>
<keyword evidence="2" id="KW-1185">Reference proteome</keyword>
<proteinExistence type="predicted"/>
<dbReference type="KEGG" id="tet:TTHERM_000277389"/>
<gene>
    <name evidence="1" type="ORF">TTHERM_000277389</name>
</gene>
<dbReference type="EMBL" id="GG662656">
    <property type="protein sequence ID" value="EWS73844.1"/>
    <property type="molecule type" value="Genomic_DNA"/>
</dbReference>
<organism evidence="1 2">
    <name type="scientific">Tetrahymena thermophila (strain SB210)</name>
    <dbReference type="NCBI Taxonomy" id="312017"/>
    <lineage>
        <taxon>Eukaryota</taxon>
        <taxon>Sar</taxon>
        <taxon>Alveolata</taxon>
        <taxon>Ciliophora</taxon>
        <taxon>Intramacronucleata</taxon>
        <taxon>Oligohymenophorea</taxon>
        <taxon>Hymenostomatida</taxon>
        <taxon>Tetrahymenina</taxon>
        <taxon>Tetrahymenidae</taxon>
        <taxon>Tetrahymena</taxon>
    </lineage>
</organism>
<evidence type="ECO:0000313" key="1">
    <source>
        <dbReference type="EMBL" id="EWS73844.1"/>
    </source>
</evidence>
<dbReference type="GeneID" id="24438160"/>
<dbReference type="InParanoid" id="W7XJ46"/>
<dbReference type="Proteomes" id="UP000009168">
    <property type="component" value="Unassembled WGS sequence"/>
</dbReference>
<dbReference type="RefSeq" id="XP_012653591.1">
    <property type="nucleotide sequence ID" value="XM_012798137.1"/>
</dbReference>
<reference evidence="2" key="1">
    <citation type="journal article" date="2006" name="PLoS Biol.">
        <title>Macronuclear genome sequence of the ciliate Tetrahymena thermophila, a model eukaryote.</title>
        <authorList>
            <person name="Eisen J.A."/>
            <person name="Coyne R.S."/>
            <person name="Wu M."/>
            <person name="Wu D."/>
            <person name="Thiagarajan M."/>
            <person name="Wortman J.R."/>
            <person name="Badger J.H."/>
            <person name="Ren Q."/>
            <person name="Amedeo P."/>
            <person name="Jones K.M."/>
            <person name="Tallon L.J."/>
            <person name="Delcher A.L."/>
            <person name="Salzberg S.L."/>
            <person name="Silva J.C."/>
            <person name="Haas B.J."/>
            <person name="Majoros W.H."/>
            <person name="Farzad M."/>
            <person name="Carlton J.M."/>
            <person name="Smith R.K. Jr."/>
            <person name="Garg J."/>
            <person name="Pearlman R.E."/>
            <person name="Karrer K.M."/>
            <person name="Sun L."/>
            <person name="Manning G."/>
            <person name="Elde N.C."/>
            <person name="Turkewitz A.P."/>
            <person name="Asai D.J."/>
            <person name="Wilkes D.E."/>
            <person name="Wang Y."/>
            <person name="Cai H."/>
            <person name="Collins K."/>
            <person name="Stewart B.A."/>
            <person name="Lee S.R."/>
            <person name="Wilamowska K."/>
            <person name="Weinberg Z."/>
            <person name="Ruzzo W.L."/>
            <person name="Wloga D."/>
            <person name="Gaertig J."/>
            <person name="Frankel J."/>
            <person name="Tsao C.-C."/>
            <person name="Gorovsky M.A."/>
            <person name="Keeling P.J."/>
            <person name="Waller R.F."/>
            <person name="Patron N.J."/>
            <person name="Cherry J.M."/>
            <person name="Stover N.A."/>
            <person name="Krieger C.J."/>
            <person name="del Toro C."/>
            <person name="Ryder H.F."/>
            <person name="Williamson S.C."/>
            <person name="Barbeau R.A."/>
            <person name="Hamilton E.P."/>
            <person name="Orias E."/>
        </authorList>
    </citation>
    <scope>NUCLEOTIDE SEQUENCE [LARGE SCALE GENOMIC DNA]</scope>
    <source>
        <strain evidence="2">SB210</strain>
    </source>
</reference>
<accession>W7XJ46</accession>
<evidence type="ECO:0000313" key="2">
    <source>
        <dbReference type="Proteomes" id="UP000009168"/>
    </source>
</evidence>